<gene>
    <name evidence="1" type="ORF">Calle1_39</name>
</gene>
<sequence length="155" mass="17587">MVNIKYKVKNTIKTMTRTKEEALALLNETIEYYSEDLSRRGIESRGSDLCKYRVKGGGMCAVGRCMKDGLDYEDLNKRGGLYSLAGVLISKVDKSKPLPELDKYLKDEHKGYPVIVWEVLQTIHDDSGNWKGTEASKVVLEKEHKAAIKKINKVY</sequence>
<organism evidence="1 2">
    <name type="scientific">Cellulophaga phage Calle_1</name>
    <dbReference type="NCBI Taxonomy" id="2745643"/>
    <lineage>
        <taxon>Viruses</taxon>
        <taxon>Duplodnaviria</taxon>
        <taxon>Heunggongvirae</taxon>
        <taxon>Uroviricota</taxon>
        <taxon>Caudoviricetes</taxon>
        <taxon>Pervagoviridae</taxon>
        <taxon>Callevirus</taxon>
        <taxon>Callevirus Calle</taxon>
    </lineage>
</organism>
<reference evidence="1 2" key="1">
    <citation type="submission" date="2020-07" db="EMBL/GenBank/DDBJ databases">
        <title>Highly diverse flavobacterial phages as mortality factor during North Sea spring blooms.</title>
        <authorList>
            <person name="Bartlau N."/>
            <person name="Wichels A."/>
            <person name="Krohne G."/>
            <person name="Adriaenssens E.M."/>
            <person name="Heins A."/>
            <person name="Fuchs B.M."/>
            <person name="Amann R."/>
            <person name="Moraru C."/>
        </authorList>
    </citation>
    <scope>NUCLEOTIDE SEQUENCE [LARGE SCALE GENOMIC DNA]</scope>
</reference>
<keyword evidence="2" id="KW-1185">Reference proteome</keyword>
<proteinExistence type="predicted"/>
<evidence type="ECO:0000313" key="1">
    <source>
        <dbReference type="EMBL" id="QQV89691.1"/>
    </source>
</evidence>
<dbReference type="Proteomes" id="UP000693797">
    <property type="component" value="Segment"/>
</dbReference>
<name>A0A8E4ZB98_9CAUD</name>
<accession>A0A8E4ZB98</accession>
<protein>
    <submittedName>
        <fullName evidence="1">Uncharacterized protein</fullName>
    </submittedName>
</protein>
<dbReference type="EMBL" id="MT732432">
    <property type="protein sequence ID" value="QQV89691.1"/>
    <property type="molecule type" value="Genomic_DNA"/>
</dbReference>
<evidence type="ECO:0000313" key="2">
    <source>
        <dbReference type="Proteomes" id="UP000693797"/>
    </source>
</evidence>